<dbReference type="STRING" id="415426.Hbut_1615"/>
<dbReference type="AlphaFoldDB" id="A2BN72"/>
<evidence type="ECO:0000313" key="2">
    <source>
        <dbReference type="Proteomes" id="UP000002593"/>
    </source>
</evidence>
<dbReference type="EMBL" id="CP000493">
    <property type="protein sequence ID" value="ABM81433.1"/>
    <property type="molecule type" value="Genomic_DNA"/>
</dbReference>
<accession>A2BN72</accession>
<sequence length="99" mass="10434">MTRRVVMVERVSGGKTLEVVLEVSDGCRVARLVVAGDFFVYPEDVVEAVEEAAIGCDSVGCIRGRILDAGSRGVFVGVSLEDIADVVAKAFRELCGEGG</sequence>
<evidence type="ECO:0008006" key="3">
    <source>
        <dbReference type="Google" id="ProtNLM"/>
    </source>
</evidence>
<organism evidence="1 2">
    <name type="scientific">Hyperthermus butylicus (strain DSM 5456 / JCM 9403 / PLM1-5)</name>
    <dbReference type="NCBI Taxonomy" id="415426"/>
    <lineage>
        <taxon>Archaea</taxon>
        <taxon>Thermoproteota</taxon>
        <taxon>Thermoprotei</taxon>
        <taxon>Desulfurococcales</taxon>
        <taxon>Pyrodictiaceae</taxon>
        <taxon>Hyperthermus</taxon>
    </lineage>
</organism>
<dbReference type="GeneID" id="4781606"/>
<gene>
    <name evidence="1" type="ordered locus">Hbut_1615</name>
</gene>
<reference evidence="1 2" key="1">
    <citation type="journal article" date="2007" name="Archaea">
        <title>The genome of Hyperthermus butylicus: a sulfur-reducing, peptide fermenting, neutrophilic Crenarchaeote growing up to 108 degrees C.</title>
        <authorList>
            <person name="Brugger K."/>
            <person name="Chen L."/>
            <person name="Stark M."/>
            <person name="Zibat A."/>
            <person name="Redder P."/>
            <person name="Ruepp A."/>
            <person name="Awayez M."/>
            <person name="She Q."/>
            <person name="Garrett R.A."/>
            <person name="Klenk H.P."/>
        </authorList>
    </citation>
    <scope>NUCLEOTIDE SEQUENCE [LARGE SCALE GENOMIC DNA]</scope>
    <source>
        <strain evidence="2">DSM 5456 / JCM 9403 / PLM1-5</strain>
    </source>
</reference>
<dbReference type="RefSeq" id="WP_011822751.1">
    <property type="nucleotide sequence ID" value="NC_008818.1"/>
</dbReference>
<dbReference type="eggNOG" id="arCOG03837">
    <property type="taxonomic scope" value="Archaea"/>
</dbReference>
<dbReference type="KEGG" id="hbu:Hbut_1615"/>
<proteinExistence type="predicted"/>
<dbReference type="Gene3D" id="3.30.390.50">
    <property type="entry name" value="CO dehydrogenase flavoprotein, C-terminal domain"/>
    <property type="match status" value="1"/>
</dbReference>
<protein>
    <recommendedName>
        <fullName evidence="3">Lipoate--protein ligase</fullName>
    </recommendedName>
</protein>
<dbReference type="EnsemblBacteria" id="ABM81433">
    <property type="protein sequence ID" value="ABM81433"/>
    <property type="gene ID" value="Hbut_1615"/>
</dbReference>
<dbReference type="Proteomes" id="UP000002593">
    <property type="component" value="Chromosome"/>
</dbReference>
<dbReference type="HOGENOM" id="CLU_181210_1_0_2"/>
<evidence type="ECO:0000313" key="1">
    <source>
        <dbReference type="EMBL" id="ABM81433.1"/>
    </source>
</evidence>
<keyword evidence="2" id="KW-1185">Reference proteome</keyword>
<name>A2BN72_HYPBU</name>